<evidence type="ECO:0000313" key="3">
    <source>
        <dbReference type="EMBL" id="TKR62233.1"/>
    </source>
</evidence>
<organism evidence="3 4">
    <name type="scientific">Steinernema carpocapsae</name>
    <name type="common">Entomopathogenic nematode</name>
    <dbReference type="NCBI Taxonomy" id="34508"/>
    <lineage>
        <taxon>Eukaryota</taxon>
        <taxon>Metazoa</taxon>
        <taxon>Ecdysozoa</taxon>
        <taxon>Nematoda</taxon>
        <taxon>Chromadorea</taxon>
        <taxon>Rhabditida</taxon>
        <taxon>Tylenchina</taxon>
        <taxon>Panagrolaimomorpha</taxon>
        <taxon>Strongyloidoidea</taxon>
        <taxon>Steinernematidae</taxon>
        <taxon>Steinernema</taxon>
    </lineage>
</organism>
<protein>
    <recommendedName>
        <fullName evidence="5">Secreted protein</fullName>
    </recommendedName>
</protein>
<sequence>MAGKLVFVLFVSAVSCALAADASSNSGNAVDQLLQNLGLGNATPGVNTTLGGLGTLVNGLTTIVGLLLYVLGTLLGGSEASLLPFDPHSPVSDIPGVNAGGSGNLLSAVTSLLSGLKL</sequence>
<keyword evidence="1" id="KW-0812">Transmembrane</keyword>
<keyword evidence="4" id="KW-1185">Reference proteome</keyword>
<evidence type="ECO:0000256" key="2">
    <source>
        <dbReference type="SAM" id="SignalP"/>
    </source>
</evidence>
<keyword evidence="1" id="KW-0472">Membrane</keyword>
<feature type="transmembrane region" description="Helical" evidence="1">
    <location>
        <begin position="53"/>
        <end position="75"/>
    </location>
</feature>
<evidence type="ECO:0000313" key="4">
    <source>
        <dbReference type="Proteomes" id="UP000298663"/>
    </source>
</evidence>
<reference evidence="3 4" key="1">
    <citation type="journal article" date="2015" name="Genome Biol.">
        <title>Comparative genomics of Steinernema reveals deeply conserved gene regulatory networks.</title>
        <authorList>
            <person name="Dillman A.R."/>
            <person name="Macchietto M."/>
            <person name="Porter C.F."/>
            <person name="Rogers A."/>
            <person name="Williams B."/>
            <person name="Antoshechkin I."/>
            <person name="Lee M.M."/>
            <person name="Goodwin Z."/>
            <person name="Lu X."/>
            <person name="Lewis E.E."/>
            <person name="Goodrich-Blair H."/>
            <person name="Stock S.P."/>
            <person name="Adams B.J."/>
            <person name="Sternberg P.W."/>
            <person name="Mortazavi A."/>
        </authorList>
    </citation>
    <scope>NUCLEOTIDE SEQUENCE [LARGE SCALE GENOMIC DNA]</scope>
    <source>
        <strain evidence="3 4">ALL</strain>
    </source>
</reference>
<feature type="chain" id="PRO_5020200578" description="Secreted protein" evidence="2">
    <location>
        <begin position="20"/>
        <end position="118"/>
    </location>
</feature>
<dbReference type="AlphaFoldDB" id="A0A4U5M1Q5"/>
<name>A0A4U5M1Q5_STECR</name>
<proteinExistence type="predicted"/>
<dbReference type="Proteomes" id="UP000298663">
    <property type="component" value="Unassembled WGS sequence"/>
</dbReference>
<reference evidence="3 4" key="2">
    <citation type="journal article" date="2019" name="G3 (Bethesda)">
        <title>Hybrid Assembly of the Genome of the Entomopathogenic Nematode Steinernema carpocapsae Identifies the X-Chromosome.</title>
        <authorList>
            <person name="Serra L."/>
            <person name="Macchietto M."/>
            <person name="Macias-Munoz A."/>
            <person name="McGill C.J."/>
            <person name="Rodriguez I.M."/>
            <person name="Rodriguez B."/>
            <person name="Murad R."/>
            <person name="Mortazavi A."/>
        </authorList>
    </citation>
    <scope>NUCLEOTIDE SEQUENCE [LARGE SCALE GENOMIC DNA]</scope>
    <source>
        <strain evidence="3 4">ALL</strain>
    </source>
</reference>
<evidence type="ECO:0000256" key="1">
    <source>
        <dbReference type="SAM" id="Phobius"/>
    </source>
</evidence>
<accession>A0A4U5M1Q5</accession>
<keyword evidence="2" id="KW-0732">Signal</keyword>
<evidence type="ECO:0008006" key="5">
    <source>
        <dbReference type="Google" id="ProtNLM"/>
    </source>
</evidence>
<feature type="signal peptide" evidence="2">
    <location>
        <begin position="1"/>
        <end position="19"/>
    </location>
</feature>
<gene>
    <name evidence="3" type="ORF">L596_026221</name>
</gene>
<dbReference type="EMBL" id="AZBU02000010">
    <property type="protein sequence ID" value="TKR62233.1"/>
    <property type="molecule type" value="Genomic_DNA"/>
</dbReference>
<keyword evidence="1" id="KW-1133">Transmembrane helix</keyword>
<dbReference type="PROSITE" id="PS51257">
    <property type="entry name" value="PROKAR_LIPOPROTEIN"/>
    <property type="match status" value="1"/>
</dbReference>
<comment type="caution">
    <text evidence="3">The sequence shown here is derived from an EMBL/GenBank/DDBJ whole genome shotgun (WGS) entry which is preliminary data.</text>
</comment>